<evidence type="ECO:0000256" key="1">
    <source>
        <dbReference type="ARBA" id="ARBA00000073"/>
    </source>
</evidence>
<keyword evidence="7" id="KW-1185">Reference proteome</keyword>
<dbReference type="SUPFAM" id="SSF55120">
    <property type="entry name" value="Pseudouridine synthase"/>
    <property type="match status" value="1"/>
</dbReference>
<dbReference type="InterPro" id="IPR006225">
    <property type="entry name" value="PsdUridine_synth_RluC/D"/>
</dbReference>
<gene>
    <name evidence="6" type="ORF">PghCCS26_43360</name>
</gene>
<feature type="domain" description="Pseudouridine synthase RsuA/RluA-like" evidence="5">
    <location>
        <begin position="122"/>
        <end position="271"/>
    </location>
</feature>
<comment type="similarity">
    <text evidence="2 3">Belongs to the pseudouridine synthase RluA family.</text>
</comment>
<dbReference type="PANTHER" id="PTHR21600:SF71">
    <property type="entry name" value="PSEUDOURIDINE SYNTHASE"/>
    <property type="match status" value="1"/>
</dbReference>
<comment type="function">
    <text evidence="3">Responsible for synthesis of pseudouridine from uracil.</text>
</comment>
<organism evidence="6 7">
    <name type="scientific">Paenibacillus glycanilyticus</name>
    <dbReference type="NCBI Taxonomy" id="126569"/>
    <lineage>
        <taxon>Bacteria</taxon>
        <taxon>Bacillati</taxon>
        <taxon>Bacillota</taxon>
        <taxon>Bacilli</taxon>
        <taxon>Bacillales</taxon>
        <taxon>Paenibacillaceae</taxon>
        <taxon>Paenibacillus</taxon>
    </lineage>
</organism>
<feature type="region of interest" description="Disordered" evidence="4">
    <location>
        <begin position="211"/>
        <end position="235"/>
    </location>
</feature>
<reference evidence="6 7" key="1">
    <citation type="submission" date="2023-05" db="EMBL/GenBank/DDBJ databases">
        <title>Draft genome of Paenibacillus sp. CCS26.</title>
        <authorList>
            <person name="Akita H."/>
            <person name="Shinto Y."/>
            <person name="Kimura Z."/>
        </authorList>
    </citation>
    <scope>NUCLEOTIDE SEQUENCE [LARGE SCALE GENOMIC DNA]</scope>
    <source>
        <strain evidence="6 7">CCS26</strain>
    </source>
</reference>
<evidence type="ECO:0000256" key="4">
    <source>
        <dbReference type="SAM" id="MobiDB-lite"/>
    </source>
</evidence>
<dbReference type="PANTHER" id="PTHR21600">
    <property type="entry name" value="MITOCHONDRIAL RNA PSEUDOURIDINE SYNTHASE"/>
    <property type="match status" value="1"/>
</dbReference>
<dbReference type="CDD" id="cd02869">
    <property type="entry name" value="PseudoU_synth_RluA_like"/>
    <property type="match status" value="1"/>
</dbReference>
<dbReference type="Proteomes" id="UP001285921">
    <property type="component" value="Unassembled WGS sequence"/>
</dbReference>
<dbReference type="InterPro" id="IPR050188">
    <property type="entry name" value="RluA_PseudoU_synthase"/>
</dbReference>
<evidence type="ECO:0000313" key="6">
    <source>
        <dbReference type="EMBL" id="GMK47206.1"/>
    </source>
</evidence>
<dbReference type="NCBIfam" id="TIGR00005">
    <property type="entry name" value="rluA_subfam"/>
    <property type="match status" value="1"/>
</dbReference>
<comment type="catalytic activity">
    <reaction evidence="1 3">
        <text>a uridine in RNA = a pseudouridine in RNA</text>
        <dbReference type="Rhea" id="RHEA:48348"/>
        <dbReference type="Rhea" id="RHEA-COMP:12068"/>
        <dbReference type="Rhea" id="RHEA-COMP:12069"/>
        <dbReference type="ChEBI" id="CHEBI:65314"/>
        <dbReference type="ChEBI" id="CHEBI:65315"/>
    </reaction>
</comment>
<dbReference type="EC" id="5.4.99.-" evidence="3"/>
<evidence type="ECO:0000256" key="2">
    <source>
        <dbReference type="ARBA" id="ARBA00010876"/>
    </source>
</evidence>
<protein>
    <recommendedName>
        <fullName evidence="3">Pseudouridine synthase</fullName>
        <ecNumber evidence="3">5.4.99.-</ecNumber>
    </recommendedName>
</protein>
<proteinExistence type="inferred from homology"/>
<keyword evidence="3" id="KW-0413">Isomerase</keyword>
<comment type="caution">
    <text evidence="6">The sequence shown here is derived from an EMBL/GenBank/DDBJ whole genome shotgun (WGS) entry which is preliminary data.</text>
</comment>
<sequence length="332" mass="37085">MHKRPYRREGQWLSLLPADLAGQTTGKDSASGQLTEQLSIPEAGSHPHLVRQWLLACSLFPAKWINRLFSVGGIGWEGERIRLLAFPPVDPVSDPLYRKAKSGGYSSLAQAAEVLYEDDFCLVLNKPAGMPVHESHAGQTGTLDEAAARWLLEQGDPLPVRHIHRLDDDTSGPVLYSKNDLAQWVLDEAMREKRIDRRYLAVVQGKVKKPSGTINAPIGKDRHHSSRRRVTPGGDPAITHYETIRAFSDATLVRLRLETGRTHQIRVHMSHLGHPLLGDKLYGGDTRLLQHQALHGERLLFPHPWTGDFVEAAAAEPEWLANLLDKLGRRTN</sequence>
<dbReference type="Pfam" id="PF00849">
    <property type="entry name" value="PseudoU_synth_2"/>
    <property type="match status" value="1"/>
</dbReference>
<evidence type="ECO:0000313" key="7">
    <source>
        <dbReference type="Proteomes" id="UP001285921"/>
    </source>
</evidence>
<dbReference type="EMBL" id="BTCL01000018">
    <property type="protein sequence ID" value="GMK47206.1"/>
    <property type="molecule type" value="Genomic_DNA"/>
</dbReference>
<feature type="compositionally biased region" description="Basic residues" evidence="4">
    <location>
        <begin position="221"/>
        <end position="230"/>
    </location>
</feature>
<accession>A0ABQ6NQ60</accession>
<dbReference type="InterPro" id="IPR020103">
    <property type="entry name" value="PsdUridine_synth_cat_dom_sf"/>
</dbReference>
<evidence type="ECO:0000259" key="5">
    <source>
        <dbReference type="Pfam" id="PF00849"/>
    </source>
</evidence>
<dbReference type="RefSeq" id="WP_317981254.1">
    <property type="nucleotide sequence ID" value="NZ_BTCL01000018.1"/>
</dbReference>
<dbReference type="Gene3D" id="3.30.2350.10">
    <property type="entry name" value="Pseudouridine synthase"/>
    <property type="match status" value="1"/>
</dbReference>
<evidence type="ECO:0000256" key="3">
    <source>
        <dbReference type="RuleBase" id="RU362028"/>
    </source>
</evidence>
<dbReference type="InterPro" id="IPR006145">
    <property type="entry name" value="PsdUridine_synth_RsuA/RluA"/>
</dbReference>
<name>A0ABQ6NQ60_9BACL</name>